<dbReference type="RefSeq" id="WP_062977054.1">
    <property type="nucleotide sequence ID" value="NZ_JAAXOT010000005.1"/>
</dbReference>
<evidence type="ECO:0000313" key="3">
    <source>
        <dbReference type="Proteomes" id="UP000570678"/>
    </source>
</evidence>
<dbReference type="SUPFAM" id="SSF53448">
    <property type="entry name" value="Nucleotide-diphospho-sugar transferases"/>
    <property type="match status" value="1"/>
</dbReference>
<organism evidence="2 3">
    <name type="scientific">Nocardia flavorosea</name>
    <dbReference type="NCBI Taxonomy" id="53429"/>
    <lineage>
        <taxon>Bacteria</taxon>
        <taxon>Bacillati</taxon>
        <taxon>Actinomycetota</taxon>
        <taxon>Actinomycetes</taxon>
        <taxon>Mycobacteriales</taxon>
        <taxon>Nocardiaceae</taxon>
        <taxon>Nocardia</taxon>
    </lineage>
</organism>
<sequence>MSVAARRRPEVSVLVPARDAAAFLGEAIESVLAQSFTDYELLIVDDGSRDATARIAESYADPRIEVLRRPRAGVVSASNAGLAQARGALIARLDADDRMLPGRLAAQVAYLRRHPRVIVVGTDYRLFGADSGRVRMPRGDRACRQRLLLSSCFAHSSVMFRAQMLSDNNIGYRGETGGLGEDYALWCELSEYGAFANLRLVGTAYRVHPGQASRTRWEELLESYCAIARTHAAHRGRSVPEPDELLALLVPGRVDSPRPVLRAAGRALRRGPGVETTRFVAANTARRLMELYRARSR</sequence>
<gene>
    <name evidence="2" type="ORF">HGA15_12690</name>
</gene>
<keyword evidence="2" id="KW-0808">Transferase</keyword>
<dbReference type="EMBL" id="JAAXOT010000005">
    <property type="protein sequence ID" value="NKY56997.1"/>
    <property type="molecule type" value="Genomic_DNA"/>
</dbReference>
<dbReference type="Pfam" id="PF00535">
    <property type="entry name" value="Glycos_transf_2"/>
    <property type="match status" value="1"/>
</dbReference>
<dbReference type="CDD" id="cd00761">
    <property type="entry name" value="Glyco_tranf_GTA_type"/>
    <property type="match status" value="1"/>
</dbReference>
<comment type="caution">
    <text evidence="2">The sequence shown here is derived from an EMBL/GenBank/DDBJ whole genome shotgun (WGS) entry which is preliminary data.</text>
</comment>
<reference evidence="2 3" key="1">
    <citation type="submission" date="2020-04" db="EMBL/GenBank/DDBJ databases">
        <title>MicrobeNet Type strains.</title>
        <authorList>
            <person name="Nicholson A.C."/>
        </authorList>
    </citation>
    <scope>NUCLEOTIDE SEQUENCE [LARGE SCALE GENOMIC DNA]</scope>
    <source>
        <strain evidence="2 3">JCM 3332</strain>
    </source>
</reference>
<dbReference type="PANTHER" id="PTHR43685">
    <property type="entry name" value="GLYCOSYLTRANSFERASE"/>
    <property type="match status" value="1"/>
</dbReference>
<evidence type="ECO:0000313" key="2">
    <source>
        <dbReference type="EMBL" id="NKY56997.1"/>
    </source>
</evidence>
<dbReference type="AlphaFoldDB" id="A0A846YDQ0"/>
<accession>A0A846YDQ0</accession>
<dbReference type="InterPro" id="IPR029044">
    <property type="entry name" value="Nucleotide-diphossugar_trans"/>
</dbReference>
<dbReference type="GO" id="GO:0016740">
    <property type="term" value="F:transferase activity"/>
    <property type="evidence" value="ECO:0007669"/>
    <property type="project" value="UniProtKB-KW"/>
</dbReference>
<name>A0A846YDQ0_9NOCA</name>
<dbReference type="Gene3D" id="3.90.550.10">
    <property type="entry name" value="Spore Coat Polysaccharide Biosynthesis Protein SpsA, Chain A"/>
    <property type="match status" value="1"/>
</dbReference>
<proteinExistence type="predicted"/>
<feature type="domain" description="Glycosyltransferase 2-like" evidence="1">
    <location>
        <begin position="12"/>
        <end position="136"/>
    </location>
</feature>
<dbReference type="InterPro" id="IPR050834">
    <property type="entry name" value="Glycosyltransf_2"/>
</dbReference>
<keyword evidence="3" id="KW-1185">Reference proteome</keyword>
<dbReference type="Proteomes" id="UP000570678">
    <property type="component" value="Unassembled WGS sequence"/>
</dbReference>
<dbReference type="PANTHER" id="PTHR43685:SF2">
    <property type="entry name" value="GLYCOSYLTRANSFERASE 2-LIKE DOMAIN-CONTAINING PROTEIN"/>
    <property type="match status" value="1"/>
</dbReference>
<dbReference type="InterPro" id="IPR001173">
    <property type="entry name" value="Glyco_trans_2-like"/>
</dbReference>
<evidence type="ECO:0000259" key="1">
    <source>
        <dbReference type="Pfam" id="PF00535"/>
    </source>
</evidence>
<protein>
    <submittedName>
        <fullName evidence="2">Glycosyltransferase</fullName>
    </submittedName>
</protein>